<feature type="domain" description="TonB-dependent receptor-like beta-barrel" evidence="17">
    <location>
        <begin position="287"/>
        <end position="749"/>
    </location>
</feature>
<accession>A0ABW0L8N6</accession>
<dbReference type="SUPFAM" id="SSF56935">
    <property type="entry name" value="Porins"/>
    <property type="match status" value="1"/>
</dbReference>
<dbReference type="InterPro" id="IPR012910">
    <property type="entry name" value="Plug_dom"/>
</dbReference>
<dbReference type="Pfam" id="PF07715">
    <property type="entry name" value="Plug"/>
    <property type="match status" value="1"/>
</dbReference>
<gene>
    <name evidence="19" type="ORF">ACFPN5_19175</name>
</gene>
<evidence type="ECO:0000256" key="9">
    <source>
        <dbReference type="ARBA" id="ARBA00023065"/>
    </source>
</evidence>
<keyword evidence="12 19" id="KW-0675">Receptor</keyword>
<dbReference type="PANTHER" id="PTHR32552">
    <property type="entry name" value="FERRICHROME IRON RECEPTOR-RELATED"/>
    <property type="match status" value="1"/>
</dbReference>
<feature type="short sequence motif" description="TonB C-terminal box" evidence="15">
    <location>
        <begin position="763"/>
        <end position="780"/>
    </location>
</feature>
<dbReference type="PANTHER" id="PTHR32552:SF89">
    <property type="entry name" value="CATECHOLATE SIDEROPHORE RECEPTOR FIU"/>
    <property type="match status" value="1"/>
</dbReference>
<sequence length="780" mass="83347">MTANPAVPSATSFIRSRKHARVAAPASNASALTGPALAVLATLVSPLALADGGNKDIDPTIPVVEVQGAARSAIQAPVKSSSDKFTAPLLDTPKSVTVIGQEVISQTAAVSLTDALRSVPGITIGAAEGGNPVGDNVFIRGYNAQTDTYVDGIRDAGSQSREIFNLEQVEVVKGPNSAYGGRSSAGGGINLVSKSAQLENFSNAGVGLGTDKYRRVTGDLNRTLGNNAAFRLNVMAHEANVAGRDVVGGDRWGIAPTVTFGLTGPTKAILSYYHMTSSEIPDTGIPFNNPFASGPNVARNGNGTPLKVDRNTFYGLVNRDFRDTESDIGTVDLRHDFGSNLVLRNVTRYGKTKNDFVWTQPDDSKGNVALYGTVWRRANTRVTDTETLANVTSLSGKLTTAGIKHSYNVGVEFSREATERSTYLFTPGTNNPLTGTFTCPTSGAATLYNCAPVNNPNPYDPWAYTRSVSPAATNVKTNTRAVYAFDTIEFTPQWLLNLGARWDEFRTALDTRAGPTTAATRARVDTSFDTYQAGLVYKPSANGSIYVSYATSATPPGNDAGDGLDALTVAVQNLQPQKSKNFELGTKWEVMRGRLSLNAALFQSKMDNARVTAPDGSSQNVGKKDLKGVELGFSGKLTNAWQVFGGYTWLDAVLEDNGYLNVGTTAAPVYAPSPYNGNVFPTTPEHSASLWTSYAFNKNFNAGIGMNYVDRVYANVNNNKYAPSYTRFDAMASYTLNKNVSFQLNIQNIGDKLYYDRLSSPHYAGVGPGRSASLTANLKF</sequence>
<comment type="caution">
    <text evidence="19">The sequence shown here is derived from an EMBL/GenBank/DDBJ whole genome shotgun (WGS) entry which is preliminary data.</text>
</comment>
<name>A0ABW0L8N6_9BURK</name>
<evidence type="ECO:0000256" key="11">
    <source>
        <dbReference type="ARBA" id="ARBA00023136"/>
    </source>
</evidence>
<evidence type="ECO:0000256" key="16">
    <source>
        <dbReference type="RuleBase" id="RU003357"/>
    </source>
</evidence>
<dbReference type="PROSITE" id="PS52016">
    <property type="entry name" value="TONB_DEPENDENT_REC_3"/>
    <property type="match status" value="1"/>
</dbReference>
<dbReference type="PROSITE" id="PS01156">
    <property type="entry name" value="TONB_DEPENDENT_REC_2"/>
    <property type="match status" value="1"/>
</dbReference>
<evidence type="ECO:0000256" key="6">
    <source>
        <dbReference type="ARBA" id="ARBA00022692"/>
    </source>
</evidence>
<evidence type="ECO:0000256" key="1">
    <source>
        <dbReference type="ARBA" id="ARBA00004571"/>
    </source>
</evidence>
<keyword evidence="7" id="KW-0732">Signal</keyword>
<reference evidence="20" key="1">
    <citation type="journal article" date="2019" name="Int. J. Syst. Evol. Microbiol.">
        <title>The Global Catalogue of Microorganisms (GCM) 10K type strain sequencing project: providing services to taxonomists for standard genome sequencing and annotation.</title>
        <authorList>
            <consortium name="The Broad Institute Genomics Platform"/>
            <consortium name="The Broad Institute Genome Sequencing Center for Infectious Disease"/>
            <person name="Wu L."/>
            <person name="Ma J."/>
        </authorList>
    </citation>
    <scope>NUCLEOTIDE SEQUENCE [LARGE SCALE GENOMIC DNA]</scope>
    <source>
        <strain evidence="20">KACC 12649</strain>
    </source>
</reference>
<dbReference type="InterPro" id="IPR036942">
    <property type="entry name" value="Beta-barrel_TonB_sf"/>
</dbReference>
<evidence type="ECO:0000256" key="3">
    <source>
        <dbReference type="ARBA" id="ARBA00022448"/>
    </source>
</evidence>
<keyword evidence="9" id="KW-0406">Ion transport</keyword>
<dbReference type="InterPro" id="IPR039426">
    <property type="entry name" value="TonB-dep_rcpt-like"/>
</dbReference>
<evidence type="ECO:0000256" key="2">
    <source>
        <dbReference type="ARBA" id="ARBA00009810"/>
    </source>
</evidence>
<comment type="subcellular location">
    <subcellularLocation>
        <location evidence="1 14">Cell outer membrane</location>
        <topology evidence="1 14">Multi-pass membrane protein</topology>
    </subcellularLocation>
</comment>
<dbReference type="InterPro" id="IPR010917">
    <property type="entry name" value="TonB_rcpt_CS"/>
</dbReference>
<keyword evidence="6 14" id="KW-0812">Transmembrane</keyword>
<keyword evidence="10 16" id="KW-0798">TonB box</keyword>
<evidence type="ECO:0000256" key="14">
    <source>
        <dbReference type="PROSITE-ProRule" id="PRU01360"/>
    </source>
</evidence>
<organism evidence="19 20">
    <name type="scientific">Massilia niabensis</name>
    <dbReference type="NCBI Taxonomy" id="544910"/>
    <lineage>
        <taxon>Bacteria</taxon>
        <taxon>Pseudomonadati</taxon>
        <taxon>Pseudomonadota</taxon>
        <taxon>Betaproteobacteria</taxon>
        <taxon>Burkholderiales</taxon>
        <taxon>Oxalobacteraceae</taxon>
        <taxon>Telluria group</taxon>
        <taxon>Massilia</taxon>
    </lineage>
</organism>
<evidence type="ECO:0000313" key="19">
    <source>
        <dbReference type="EMBL" id="MFC5461940.1"/>
    </source>
</evidence>
<evidence type="ECO:0000256" key="5">
    <source>
        <dbReference type="ARBA" id="ARBA00022496"/>
    </source>
</evidence>
<evidence type="ECO:0000256" key="13">
    <source>
        <dbReference type="ARBA" id="ARBA00023237"/>
    </source>
</evidence>
<dbReference type="InterPro" id="IPR000531">
    <property type="entry name" value="Beta-barrel_TonB"/>
</dbReference>
<evidence type="ECO:0000256" key="7">
    <source>
        <dbReference type="ARBA" id="ARBA00022729"/>
    </source>
</evidence>
<keyword evidence="4 14" id="KW-1134">Transmembrane beta strand</keyword>
<dbReference type="EMBL" id="JBHSMU010000015">
    <property type="protein sequence ID" value="MFC5461940.1"/>
    <property type="molecule type" value="Genomic_DNA"/>
</dbReference>
<keyword evidence="8" id="KW-0408">Iron</keyword>
<dbReference type="InterPro" id="IPR037066">
    <property type="entry name" value="Plug_dom_sf"/>
</dbReference>
<dbReference type="NCBIfam" id="TIGR01783">
    <property type="entry name" value="TonB-siderophor"/>
    <property type="match status" value="1"/>
</dbReference>
<dbReference type="Gene3D" id="2.40.170.20">
    <property type="entry name" value="TonB-dependent receptor, beta-barrel domain"/>
    <property type="match status" value="1"/>
</dbReference>
<evidence type="ECO:0000313" key="20">
    <source>
        <dbReference type="Proteomes" id="UP001596050"/>
    </source>
</evidence>
<proteinExistence type="inferred from homology"/>
<protein>
    <submittedName>
        <fullName evidence="19">TonB-dependent receptor</fullName>
    </submittedName>
</protein>
<keyword evidence="5" id="KW-0410">Iron transport</keyword>
<evidence type="ECO:0000259" key="18">
    <source>
        <dbReference type="Pfam" id="PF07715"/>
    </source>
</evidence>
<evidence type="ECO:0000256" key="4">
    <source>
        <dbReference type="ARBA" id="ARBA00022452"/>
    </source>
</evidence>
<dbReference type="Gene3D" id="2.170.130.10">
    <property type="entry name" value="TonB-dependent receptor, plug domain"/>
    <property type="match status" value="1"/>
</dbReference>
<dbReference type="Pfam" id="PF00593">
    <property type="entry name" value="TonB_dep_Rec_b-barrel"/>
    <property type="match status" value="1"/>
</dbReference>
<keyword evidence="3 14" id="KW-0813">Transport</keyword>
<dbReference type="CDD" id="cd01347">
    <property type="entry name" value="ligand_gated_channel"/>
    <property type="match status" value="1"/>
</dbReference>
<comment type="similarity">
    <text evidence="2 14 16">Belongs to the TonB-dependent receptor family.</text>
</comment>
<keyword evidence="20" id="KW-1185">Reference proteome</keyword>
<keyword evidence="11 14" id="KW-0472">Membrane</keyword>
<dbReference type="InterPro" id="IPR010105">
    <property type="entry name" value="TonB_sidphr_rcpt"/>
</dbReference>
<evidence type="ECO:0000259" key="17">
    <source>
        <dbReference type="Pfam" id="PF00593"/>
    </source>
</evidence>
<keyword evidence="13 14" id="KW-0998">Cell outer membrane</keyword>
<dbReference type="RefSeq" id="WP_379785391.1">
    <property type="nucleotide sequence ID" value="NZ_JBHSMU010000015.1"/>
</dbReference>
<evidence type="ECO:0000256" key="10">
    <source>
        <dbReference type="ARBA" id="ARBA00023077"/>
    </source>
</evidence>
<evidence type="ECO:0000256" key="12">
    <source>
        <dbReference type="ARBA" id="ARBA00023170"/>
    </source>
</evidence>
<dbReference type="Proteomes" id="UP001596050">
    <property type="component" value="Unassembled WGS sequence"/>
</dbReference>
<feature type="domain" description="TonB-dependent receptor plug" evidence="18">
    <location>
        <begin position="89"/>
        <end position="187"/>
    </location>
</feature>
<evidence type="ECO:0000256" key="15">
    <source>
        <dbReference type="PROSITE-ProRule" id="PRU10144"/>
    </source>
</evidence>
<evidence type="ECO:0000256" key="8">
    <source>
        <dbReference type="ARBA" id="ARBA00023004"/>
    </source>
</evidence>